<evidence type="ECO:0000256" key="2">
    <source>
        <dbReference type="ARBA" id="ARBA00009784"/>
    </source>
</evidence>
<evidence type="ECO:0000256" key="6">
    <source>
        <dbReference type="ARBA" id="ARBA00023136"/>
    </source>
</evidence>
<dbReference type="GeneID" id="24804101"/>
<dbReference type="Pfam" id="PF01914">
    <property type="entry name" value="MarC"/>
    <property type="match status" value="1"/>
</dbReference>
<evidence type="ECO:0000256" key="4">
    <source>
        <dbReference type="ARBA" id="ARBA00022692"/>
    </source>
</evidence>
<dbReference type="InterPro" id="IPR002771">
    <property type="entry name" value="Multi_antbiot-R_MarC"/>
</dbReference>
<reference evidence="8 9" key="1">
    <citation type="submission" date="2015-04" db="EMBL/GenBank/DDBJ databases">
        <title>The complete genome sequence of the hyperthermophilic, obligate iron-reducing archaeon Geoglobus ahangari strain 234T.</title>
        <authorList>
            <person name="Manzella M.P."/>
            <person name="Holmes D.E."/>
            <person name="Rocheleau J.M."/>
            <person name="Chung A."/>
            <person name="Reguera G."/>
            <person name="Kashefi K."/>
        </authorList>
    </citation>
    <scope>NUCLEOTIDE SEQUENCE [LARGE SCALE GENOMIC DNA]</scope>
    <source>
        <strain evidence="8 9">234</strain>
    </source>
</reference>
<dbReference type="STRING" id="113653.GAH_01531"/>
<feature type="transmembrane region" description="Helical" evidence="7">
    <location>
        <begin position="180"/>
        <end position="198"/>
    </location>
</feature>
<dbReference type="AlphaFoldDB" id="A0A0F7DBJ1"/>
<feature type="transmembrane region" description="Helical" evidence="7">
    <location>
        <begin position="75"/>
        <end position="93"/>
    </location>
</feature>
<accession>A0A0F7DBJ1</accession>
<keyword evidence="3" id="KW-1003">Cell membrane</keyword>
<keyword evidence="5 7" id="KW-1133">Transmembrane helix</keyword>
<proteinExistence type="inferred from homology"/>
<feature type="transmembrane region" description="Helical" evidence="7">
    <location>
        <begin position="6"/>
        <end position="29"/>
    </location>
</feature>
<dbReference type="RefSeq" id="WP_048095882.1">
    <property type="nucleotide sequence ID" value="NZ_CP011267.1"/>
</dbReference>
<dbReference type="PATRIC" id="fig|113653.22.peg.1511"/>
<feature type="transmembrane region" description="Helical" evidence="7">
    <location>
        <begin position="49"/>
        <end position="69"/>
    </location>
</feature>
<protein>
    <recommendedName>
        <fullName evidence="7">UPF0056 membrane protein</fullName>
    </recommendedName>
</protein>
<dbReference type="FunCoup" id="A0A0F7DBJ1">
    <property type="interactions" value="1"/>
</dbReference>
<keyword evidence="4 7" id="KW-0812">Transmembrane</keyword>
<keyword evidence="6 7" id="KW-0472">Membrane</keyword>
<dbReference type="Proteomes" id="UP000034723">
    <property type="component" value="Chromosome"/>
</dbReference>
<name>A0A0F7DBJ1_9EURY</name>
<dbReference type="PANTHER" id="PTHR33508:SF1">
    <property type="entry name" value="UPF0056 MEMBRANE PROTEIN YHCE"/>
    <property type="match status" value="1"/>
</dbReference>
<organism evidence="8 9">
    <name type="scientific">Geoglobus ahangari</name>
    <dbReference type="NCBI Taxonomy" id="113653"/>
    <lineage>
        <taxon>Archaea</taxon>
        <taxon>Methanobacteriati</taxon>
        <taxon>Methanobacteriota</taxon>
        <taxon>Archaeoglobi</taxon>
        <taxon>Archaeoglobales</taxon>
        <taxon>Archaeoglobaceae</taxon>
        <taxon>Geoglobus</taxon>
    </lineage>
</organism>
<comment type="similarity">
    <text evidence="2 7">Belongs to the UPF0056 (MarC) family.</text>
</comment>
<gene>
    <name evidence="8" type="ORF">GAH_01531</name>
</gene>
<sequence>MNDPLSFFFTAFTTLFIIIDPPGNIPTFIALTESLNKELIDRISKKATVIATVILLVFVFAGWAVMEFFSISIEALKIAGGLMMFIISIDILFGRKSREIYEERGKMSAEIDSIAVFPLALPLYSGPGAITAVVVLSSSADLIGKLLIVVAVLLIYAIVRLTHIYAVTLMRILGKSGSDIIARVMAILLAAISVEYVMDGVLSKVGLA</sequence>
<dbReference type="NCBIfam" id="TIGR00427">
    <property type="entry name" value="NAAT family transporter"/>
    <property type="match status" value="1"/>
</dbReference>
<evidence type="ECO:0000256" key="3">
    <source>
        <dbReference type="ARBA" id="ARBA00022475"/>
    </source>
</evidence>
<dbReference type="InParanoid" id="A0A0F7DBJ1"/>
<evidence type="ECO:0000313" key="8">
    <source>
        <dbReference type="EMBL" id="AKG91181.1"/>
    </source>
</evidence>
<evidence type="ECO:0000256" key="1">
    <source>
        <dbReference type="ARBA" id="ARBA00004651"/>
    </source>
</evidence>
<dbReference type="OrthoDB" id="10856at2157"/>
<comment type="subcellular location">
    <subcellularLocation>
        <location evidence="1 7">Cell membrane</location>
        <topology evidence="1 7">Multi-pass membrane protein</topology>
    </subcellularLocation>
</comment>
<dbReference type="GO" id="GO:0005886">
    <property type="term" value="C:plasma membrane"/>
    <property type="evidence" value="ECO:0007669"/>
    <property type="project" value="UniProtKB-SubCell"/>
</dbReference>
<feature type="transmembrane region" description="Helical" evidence="7">
    <location>
        <begin position="114"/>
        <end position="136"/>
    </location>
</feature>
<evidence type="ECO:0000313" key="9">
    <source>
        <dbReference type="Proteomes" id="UP000034723"/>
    </source>
</evidence>
<dbReference type="HOGENOM" id="CLU_079909_1_0_2"/>
<dbReference type="EMBL" id="CP011267">
    <property type="protein sequence ID" value="AKG91181.1"/>
    <property type="molecule type" value="Genomic_DNA"/>
</dbReference>
<feature type="transmembrane region" description="Helical" evidence="7">
    <location>
        <begin position="142"/>
        <end position="159"/>
    </location>
</feature>
<evidence type="ECO:0000256" key="7">
    <source>
        <dbReference type="RuleBase" id="RU362048"/>
    </source>
</evidence>
<evidence type="ECO:0000256" key="5">
    <source>
        <dbReference type="ARBA" id="ARBA00022989"/>
    </source>
</evidence>
<dbReference type="PANTHER" id="PTHR33508">
    <property type="entry name" value="UPF0056 MEMBRANE PROTEIN YHCE"/>
    <property type="match status" value="1"/>
</dbReference>
<dbReference type="KEGG" id="gah:GAH_01531"/>
<keyword evidence="9" id="KW-1185">Reference proteome</keyword>